<feature type="compositionally biased region" description="Low complexity" evidence="5">
    <location>
        <begin position="1257"/>
        <end position="1287"/>
    </location>
</feature>
<keyword evidence="3" id="KW-0539">Nucleus</keyword>
<dbReference type="GO" id="GO:0006406">
    <property type="term" value="P:mRNA export from nucleus"/>
    <property type="evidence" value="ECO:0007669"/>
    <property type="project" value="TreeGrafter"/>
</dbReference>
<dbReference type="SUPFAM" id="SSF57997">
    <property type="entry name" value="Tropomyosin"/>
    <property type="match status" value="1"/>
</dbReference>
<evidence type="ECO:0000256" key="4">
    <source>
        <dbReference type="SAM" id="Coils"/>
    </source>
</evidence>
<evidence type="ECO:0000259" key="6">
    <source>
        <dbReference type="Pfam" id="PF25785"/>
    </source>
</evidence>
<feature type="coiled-coil region" evidence="4">
    <location>
        <begin position="38"/>
        <end position="72"/>
    </location>
</feature>
<keyword evidence="8" id="KW-1185">Reference proteome</keyword>
<feature type="region of interest" description="Disordered" evidence="5">
    <location>
        <begin position="1231"/>
        <end position="1377"/>
    </location>
</feature>
<evidence type="ECO:0000313" key="8">
    <source>
        <dbReference type="Proteomes" id="UP000094043"/>
    </source>
</evidence>
<feature type="coiled-coil region" evidence="4">
    <location>
        <begin position="101"/>
        <end position="135"/>
    </location>
</feature>
<evidence type="ECO:0000256" key="2">
    <source>
        <dbReference type="ARBA" id="ARBA00023054"/>
    </source>
</evidence>
<feature type="compositionally biased region" description="Polar residues" evidence="5">
    <location>
        <begin position="1290"/>
        <end position="1303"/>
    </location>
</feature>
<dbReference type="InterPro" id="IPR057974">
    <property type="entry name" value="NUA/TPR/MLP1-2-like_dom"/>
</dbReference>
<dbReference type="PANTHER" id="PTHR18898">
    <property type="entry name" value="NUCLEOPROTEIN TPR-RELATED"/>
    <property type="match status" value="1"/>
</dbReference>
<feature type="coiled-coil region" evidence="4">
    <location>
        <begin position="633"/>
        <end position="744"/>
    </location>
</feature>
<feature type="coiled-coil region" evidence="4">
    <location>
        <begin position="557"/>
        <end position="584"/>
    </location>
</feature>
<dbReference type="RefSeq" id="XP_066066382.1">
    <property type="nucleotide sequence ID" value="XM_066210285.1"/>
</dbReference>
<evidence type="ECO:0000256" key="5">
    <source>
        <dbReference type="SAM" id="MobiDB-lite"/>
    </source>
</evidence>
<evidence type="ECO:0000256" key="1">
    <source>
        <dbReference type="ARBA" id="ARBA00004123"/>
    </source>
</evidence>
<feature type="compositionally biased region" description="Gly residues" evidence="5">
    <location>
        <begin position="1357"/>
        <end position="1377"/>
    </location>
</feature>
<feature type="coiled-coil region" evidence="4">
    <location>
        <begin position="1037"/>
        <end position="1078"/>
    </location>
</feature>
<feature type="coiled-coil region" evidence="4">
    <location>
        <begin position="178"/>
        <end position="237"/>
    </location>
</feature>
<evidence type="ECO:0000313" key="7">
    <source>
        <dbReference type="EMBL" id="WVN85682.1"/>
    </source>
</evidence>
<dbReference type="Proteomes" id="UP000094043">
    <property type="component" value="Chromosome 1"/>
</dbReference>
<dbReference type="Pfam" id="PF25785">
    <property type="entry name" value="TPR"/>
    <property type="match status" value="1"/>
</dbReference>
<keyword evidence="2 4" id="KW-0175">Coiled coil</keyword>
<reference evidence="7" key="3">
    <citation type="submission" date="2024-01" db="EMBL/GenBank/DDBJ databases">
        <authorList>
            <person name="Coelho M.A."/>
            <person name="David-Palma M."/>
            <person name="Shea T."/>
            <person name="Sun S."/>
            <person name="Cuomo C.A."/>
            <person name="Heitman J."/>
        </authorList>
    </citation>
    <scope>NUCLEOTIDE SEQUENCE</scope>
    <source>
        <strain evidence="7">CBS 7841</strain>
    </source>
</reference>
<reference evidence="7" key="2">
    <citation type="journal article" date="2022" name="Elife">
        <title>Obligate sexual reproduction of a homothallic fungus closely related to the Cryptococcus pathogenic species complex.</title>
        <authorList>
            <person name="Passer A.R."/>
            <person name="Clancey S.A."/>
            <person name="Shea T."/>
            <person name="David-Palma M."/>
            <person name="Averette A.F."/>
            <person name="Boekhout T."/>
            <person name="Porcel B.M."/>
            <person name="Nowrousian M."/>
            <person name="Cuomo C.A."/>
            <person name="Sun S."/>
            <person name="Heitman J."/>
            <person name="Coelho M.A."/>
        </authorList>
    </citation>
    <scope>NUCLEOTIDE SEQUENCE</scope>
    <source>
        <strain evidence="7">CBS 7841</strain>
    </source>
</reference>
<gene>
    <name evidence="7" type="ORF">L203_100831</name>
</gene>
<protein>
    <recommendedName>
        <fullName evidence="6">NUA/TPR/MLP1-2-like domain-containing protein</fullName>
    </recommendedName>
</protein>
<feature type="region of interest" description="Disordered" evidence="5">
    <location>
        <begin position="1"/>
        <end position="31"/>
    </location>
</feature>
<accession>A0AAJ8LZJ6</accession>
<proteinExistence type="predicted"/>
<feature type="coiled-coil region" evidence="4">
    <location>
        <begin position="270"/>
        <end position="343"/>
    </location>
</feature>
<dbReference type="PANTHER" id="PTHR18898:SF2">
    <property type="entry name" value="NUCLEOPROTEIN TPR"/>
    <property type="match status" value="1"/>
</dbReference>
<feature type="coiled-coil region" evidence="4">
    <location>
        <begin position="897"/>
        <end position="987"/>
    </location>
</feature>
<reference evidence="7" key="1">
    <citation type="submission" date="2016-06" db="EMBL/GenBank/DDBJ databases">
        <authorList>
            <person name="Cuomo C."/>
            <person name="Litvintseva A."/>
            <person name="Heitman J."/>
            <person name="Chen Y."/>
            <person name="Sun S."/>
            <person name="Springer D."/>
            <person name="Dromer F."/>
            <person name="Young S."/>
            <person name="Zeng Q."/>
            <person name="Chapman S."/>
            <person name="Gujja S."/>
            <person name="Saif S."/>
            <person name="Birren B."/>
        </authorList>
    </citation>
    <scope>NUCLEOTIDE SEQUENCE</scope>
    <source>
        <strain evidence="7">CBS 7841</strain>
    </source>
</reference>
<dbReference type="GO" id="GO:0017056">
    <property type="term" value="F:structural constituent of nuclear pore"/>
    <property type="evidence" value="ECO:0007669"/>
    <property type="project" value="TreeGrafter"/>
</dbReference>
<dbReference type="Gene3D" id="6.10.250.3110">
    <property type="match status" value="1"/>
</dbReference>
<feature type="domain" description="NUA/TPR/MLP1-2-like" evidence="6">
    <location>
        <begin position="443"/>
        <end position="540"/>
    </location>
</feature>
<feature type="coiled-coil region" evidence="4">
    <location>
        <begin position="374"/>
        <end position="401"/>
    </location>
</feature>
<sequence length="1377" mass="153114">MAEQPLEGQASGQQPRIGVPAQTQPSEPVPLPEDIRAEVEREQAFADAQQKIKELTKQLQCLQEEKDSLTNKRDSTVSLISQLRTQLSDVQSSHHEATSKISVLQMRLDASEREKRELFEETERIQQRLNKIIQELYTLRQGKTDAAQKIASLDVEVSQLRMTTETAKFNEKMSTQSLESARKEIITLSKAVSEVEERFGRYRAEAQADQSQFRSEKESLLARLSTVEQSYRSLQRTYNDQSSRLADAHANIATLTSAAAANKAAVAVEVLQMEEANRILEKRSDEARQTIADREAELERMAEQLEDREKYWEARFRKEERLKEESERRAQELKVVADRLDMAEGHGGFVSASAAVAGEVRKNGKSYTQLYADYTIQESRLRTTENEVERLTDLLDEISQELNEKKPLLDEQAIEHARAIERANALATELSTVISERDAFQSEIKSLRAASSQHASDVSFLQTTVEDLSHQVKTLLRQIAIKDDPSLASVPIDSDAEVGPTGDIVTDNLLEFKSIRSLQEQNQRLLKITRSLMSKLDEREIGRAAQQEDENQTSQTLDQATEMIKKLHKDLLESQKKVNEVSRERDFFSKLLAKGDGLKWSQNGVSGTNGPLEDNEPRQQIVVTLQAELDVLREKAQGEVQVARQEIRKKTEEAARAEVERAKAEAKIGLLEEQARALNEASSLQKDESKSLENQVRQLQGAIAQAHNEQRAALDQVATKQAEADRLRNEAAMLRAEKEQWKSIESRLHSDFCQVQSERIKLQQLIDSLRTVVTEADKTRIEEREILEKRVESLQRETVALRQQIEEAHIATRTAEKMSSEFQARIESATVNLRADKEAAEALIKAHEENLVKLRAECDRHKSDSETKQRIGLNWKKRADQLLDQIAETTKIHDAAMLERDNKLAEAEEKVKGVNEEIESFKKRIEELERINGLKEGTVQRLQSELTKAQSNDGQGNEFMTILRKEKDELAEKLVKAELSLEAAKANTEATVEIEGKVNNIGKEKTELLGKVESLTKEIAERDERYDTNVTKVNRINASMKAKIVALESERNSLNGQVNILNGKVIELENKIKGLESSVSNMPSESVPAAAGETIEAKSSQEEIDAAVQVALAARENELQIKFAKDLEEATSSAAAAASLLNPATASELAAPIIDAEATAKRIAELEATFEIRVNEAIQSQKGALEGEIKQLKGQVEELKNKVKSLERQVKTAEISRKTLERQKADVEKKLNEALKDEKGEIASKEDKSTEPKEIETTPTTTLARGSSIRGRGRGTAARGKATVAGRPNSILSAVNATLSQTSPPAPANETSGVKRPLPEDGEISPVQPKTEAIEQAAPAGTAERPGRVLKRPRGGATRGRGGRGGGPGASTGGTGN</sequence>
<feature type="compositionally biased region" description="Basic and acidic residues" evidence="5">
    <location>
        <begin position="1231"/>
        <end position="1256"/>
    </location>
</feature>
<name>A0AAJ8LZJ6_9TREE</name>
<dbReference type="EMBL" id="CP143784">
    <property type="protein sequence ID" value="WVN85682.1"/>
    <property type="molecule type" value="Genomic_DNA"/>
</dbReference>
<organism evidence="7 8">
    <name type="scientific">Cryptococcus depauperatus CBS 7841</name>
    <dbReference type="NCBI Taxonomy" id="1295531"/>
    <lineage>
        <taxon>Eukaryota</taxon>
        <taxon>Fungi</taxon>
        <taxon>Dikarya</taxon>
        <taxon>Basidiomycota</taxon>
        <taxon>Agaricomycotina</taxon>
        <taxon>Tremellomycetes</taxon>
        <taxon>Tremellales</taxon>
        <taxon>Cryptococcaceae</taxon>
        <taxon>Cryptococcus</taxon>
    </lineage>
</organism>
<dbReference type="GO" id="GO:0005643">
    <property type="term" value="C:nuclear pore"/>
    <property type="evidence" value="ECO:0007669"/>
    <property type="project" value="TreeGrafter"/>
</dbReference>
<evidence type="ECO:0000256" key="3">
    <source>
        <dbReference type="ARBA" id="ARBA00023242"/>
    </source>
</evidence>
<comment type="subcellular location">
    <subcellularLocation>
        <location evidence="1">Nucleus</location>
    </subcellularLocation>
</comment>
<feature type="coiled-coil region" evidence="4">
    <location>
        <begin position="784"/>
        <end position="864"/>
    </location>
</feature>
<dbReference type="KEGG" id="cdep:91085045"/>
<dbReference type="GeneID" id="91085045"/>